<evidence type="ECO:0000256" key="2">
    <source>
        <dbReference type="SAM" id="Phobius"/>
    </source>
</evidence>
<accession>A0A1F6U6A0</accession>
<feature type="domain" description="Polysaccharide biosynthesis protein CapD-like" evidence="3">
    <location>
        <begin position="272"/>
        <end position="554"/>
    </location>
</feature>
<dbReference type="SUPFAM" id="SSF51735">
    <property type="entry name" value="NAD(P)-binding Rossmann-fold domains"/>
    <property type="match status" value="2"/>
</dbReference>
<dbReference type="Pfam" id="PF13727">
    <property type="entry name" value="CoA_binding_3"/>
    <property type="match status" value="1"/>
</dbReference>
<dbReference type="InterPro" id="IPR051203">
    <property type="entry name" value="Polysaccharide_Synthase-Rel"/>
</dbReference>
<dbReference type="Gene3D" id="3.40.50.720">
    <property type="entry name" value="NAD(P)-binding Rossmann-like Domain"/>
    <property type="match status" value="2"/>
</dbReference>
<organism evidence="4 5">
    <name type="scientific">Candidatus Muproteobacteria bacterium RIFCSPLOWO2_01_FULL_60_18</name>
    <dbReference type="NCBI Taxonomy" id="1817768"/>
    <lineage>
        <taxon>Bacteria</taxon>
        <taxon>Pseudomonadati</taxon>
        <taxon>Pseudomonadota</taxon>
        <taxon>Candidatus Muproteobacteria</taxon>
    </lineage>
</organism>
<dbReference type="Proteomes" id="UP000179037">
    <property type="component" value="Unassembled WGS sequence"/>
</dbReference>
<comment type="similarity">
    <text evidence="1">Belongs to the polysaccharide synthase family.</text>
</comment>
<feature type="transmembrane region" description="Helical" evidence="2">
    <location>
        <begin position="62"/>
        <end position="80"/>
    </location>
</feature>
<dbReference type="AlphaFoldDB" id="A0A1F6U6A0"/>
<comment type="caution">
    <text evidence="4">The sequence shown here is derived from an EMBL/GenBank/DDBJ whole genome shotgun (WGS) entry which is preliminary data.</text>
</comment>
<evidence type="ECO:0000259" key="3">
    <source>
        <dbReference type="Pfam" id="PF02719"/>
    </source>
</evidence>
<proteinExistence type="inferred from homology"/>
<keyword evidence="2" id="KW-0812">Transmembrane</keyword>
<dbReference type="EMBL" id="MFTC01000005">
    <property type="protein sequence ID" value="OGI52839.1"/>
    <property type="molecule type" value="Genomic_DNA"/>
</dbReference>
<keyword evidence="2" id="KW-1133">Transmembrane helix</keyword>
<sequence>AWFGAYWLRFNLDSFPPGFFDQALTLLPVIWIAQGGMFWYFGLYRGIWRFASIPDLTRIVKAVTAGVVVAATASFILTRLQGVPRSVFILDGILLMLLLGGPRFIYRWLKDHHLYQWIQDRSLYANDESKNALIVGAGKAGEMLARDLLRDPSGSYLPAAFVDDDSRKIRKEIHGVPVTGTCEEIPQVVSRLGIDLIIIALPAATSRQIRRIVEICEATGLPFRILPQLQDLVSGRASLKDLRDVKIEDLLGREPVSLDWRAITDATRGKTILVTGGGGSIGAELCRQIAKLKPARLIILDRSEFNLYSIDIELRRDIPGLALVSLLVDVNDTVQMEQILRTYAPAVIYHAAAYKHVPILEDQTRAAVINNVLGTRVVVGLADKYCCESFVMVSTDKAVNPANVMGASKRVAEMYCQDMNALSKTRFITVRFGNVLGSSGSVIPLFQQLIAQGGPVTVTHPEISRYFMTIPEACQLILQAGVIGNGGEIFVLDMGEPVKISYLAEQLIRLSGKIPGEDIEIVYTGLRPGEKLYEELFHDSEKLAETSHPKILLAHCRQMDKELLEQSFDAMQRACDQGNENMLRNMLAELVPEHTGLVAAPAGEDKSAVIYPWKQTKTP</sequence>
<protein>
    <submittedName>
        <fullName evidence="4">Multidrug MFS transporter</fullName>
    </submittedName>
</protein>
<reference evidence="4 5" key="1">
    <citation type="journal article" date="2016" name="Nat. Commun.">
        <title>Thousands of microbial genomes shed light on interconnected biogeochemical processes in an aquifer system.</title>
        <authorList>
            <person name="Anantharaman K."/>
            <person name="Brown C.T."/>
            <person name="Hug L.A."/>
            <person name="Sharon I."/>
            <person name="Castelle C.J."/>
            <person name="Probst A.J."/>
            <person name="Thomas B.C."/>
            <person name="Singh A."/>
            <person name="Wilkins M.J."/>
            <person name="Karaoz U."/>
            <person name="Brodie E.L."/>
            <person name="Williams K.H."/>
            <person name="Hubbard S.S."/>
            <person name="Banfield J.F."/>
        </authorList>
    </citation>
    <scope>NUCLEOTIDE SEQUENCE [LARGE SCALE GENOMIC DNA]</scope>
</reference>
<dbReference type="InterPro" id="IPR003869">
    <property type="entry name" value="Polysac_CapD-like"/>
</dbReference>
<gene>
    <name evidence="4" type="ORF">A3A87_04400</name>
</gene>
<feature type="transmembrane region" description="Helical" evidence="2">
    <location>
        <begin position="20"/>
        <end position="41"/>
    </location>
</feature>
<keyword evidence="2" id="KW-0472">Membrane</keyword>
<dbReference type="CDD" id="cd05237">
    <property type="entry name" value="UDP_invert_4-6DH_SDR_e"/>
    <property type="match status" value="1"/>
</dbReference>
<dbReference type="PANTHER" id="PTHR43318">
    <property type="entry name" value="UDP-N-ACETYLGLUCOSAMINE 4,6-DEHYDRATASE"/>
    <property type="match status" value="1"/>
</dbReference>
<feature type="non-terminal residue" evidence="4">
    <location>
        <position position="1"/>
    </location>
</feature>
<evidence type="ECO:0000313" key="4">
    <source>
        <dbReference type="EMBL" id="OGI52839.1"/>
    </source>
</evidence>
<dbReference type="Pfam" id="PF02719">
    <property type="entry name" value="Polysacc_synt_2"/>
    <property type="match status" value="1"/>
</dbReference>
<evidence type="ECO:0000313" key="5">
    <source>
        <dbReference type="Proteomes" id="UP000179037"/>
    </source>
</evidence>
<name>A0A1F6U6A0_9PROT</name>
<evidence type="ECO:0000256" key="1">
    <source>
        <dbReference type="ARBA" id="ARBA00007430"/>
    </source>
</evidence>
<dbReference type="PANTHER" id="PTHR43318:SF1">
    <property type="entry name" value="POLYSACCHARIDE BIOSYNTHESIS PROTEIN EPSC-RELATED"/>
    <property type="match status" value="1"/>
</dbReference>
<dbReference type="InterPro" id="IPR036291">
    <property type="entry name" value="NAD(P)-bd_dom_sf"/>
</dbReference>
<dbReference type="STRING" id="1817768.A3A87_04400"/>